<comment type="subcellular location">
    <subcellularLocation>
        <location evidence="1">Cell membrane</location>
        <topology evidence="1">Single-pass membrane protein</topology>
    </subcellularLocation>
</comment>
<gene>
    <name evidence="11" type="ORF">AMJ82_01340</name>
</gene>
<evidence type="ECO:0000256" key="8">
    <source>
        <dbReference type="ARBA" id="ARBA00023010"/>
    </source>
</evidence>
<dbReference type="Pfam" id="PF02699">
    <property type="entry name" value="YajC"/>
    <property type="match status" value="1"/>
</dbReference>
<evidence type="ECO:0000256" key="1">
    <source>
        <dbReference type="ARBA" id="ARBA00004162"/>
    </source>
</evidence>
<dbReference type="SMART" id="SM01323">
    <property type="entry name" value="YajC"/>
    <property type="match status" value="1"/>
</dbReference>
<evidence type="ECO:0000313" key="12">
    <source>
        <dbReference type="Proteomes" id="UP000051717"/>
    </source>
</evidence>
<dbReference type="GO" id="GO:0015031">
    <property type="term" value="P:protein transport"/>
    <property type="evidence" value="ECO:0007669"/>
    <property type="project" value="UniProtKB-KW"/>
</dbReference>
<keyword evidence="4" id="KW-1003">Cell membrane</keyword>
<organism evidence="11 12">
    <name type="scientific">candidate division TA06 bacterium SM23_40</name>
    <dbReference type="NCBI Taxonomy" id="1703774"/>
    <lineage>
        <taxon>Bacteria</taxon>
        <taxon>Bacteria division TA06</taxon>
    </lineage>
</organism>
<name>A0A0S8GHJ3_UNCT6</name>
<evidence type="ECO:0000256" key="7">
    <source>
        <dbReference type="ARBA" id="ARBA00022989"/>
    </source>
</evidence>
<evidence type="ECO:0000256" key="9">
    <source>
        <dbReference type="ARBA" id="ARBA00023136"/>
    </source>
</evidence>
<comment type="similarity">
    <text evidence="2">Belongs to the YajC family.</text>
</comment>
<evidence type="ECO:0000256" key="2">
    <source>
        <dbReference type="ARBA" id="ARBA00006742"/>
    </source>
</evidence>
<dbReference type="AlphaFoldDB" id="A0A0S8GHJ3"/>
<dbReference type="PANTHER" id="PTHR33909:SF1">
    <property type="entry name" value="SEC TRANSLOCON ACCESSORY COMPLEX SUBUNIT YAJC"/>
    <property type="match status" value="1"/>
</dbReference>
<proteinExistence type="inferred from homology"/>
<dbReference type="NCBIfam" id="TIGR00739">
    <property type="entry name" value="yajC"/>
    <property type="match status" value="1"/>
</dbReference>
<dbReference type="PRINTS" id="PR01853">
    <property type="entry name" value="YAJCTRNLCASE"/>
</dbReference>
<feature type="transmembrane region" description="Helical" evidence="10">
    <location>
        <begin position="12"/>
        <end position="33"/>
    </location>
</feature>
<protein>
    <recommendedName>
        <fullName evidence="13">Preprotein translocase subunit YajC</fullName>
    </recommendedName>
</protein>
<dbReference type="PANTHER" id="PTHR33909">
    <property type="entry name" value="SEC TRANSLOCON ACCESSORY COMPLEX SUBUNIT YAJC"/>
    <property type="match status" value="1"/>
</dbReference>
<dbReference type="InterPro" id="IPR003849">
    <property type="entry name" value="Preprotein_translocase_YajC"/>
</dbReference>
<sequence length="108" mass="11591">MAAPAQQGGGGGIVPSLVVMFLMIGVIYVLLILPQQRTRKKHEEMLSRLKKGDKVVTSGGIHGIVTRVKDDVVTVRVADNVRLEVEKSAISRVRVSGGVGAREESLET</sequence>
<comment type="caution">
    <text evidence="11">The sequence shown here is derived from an EMBL/GenBank/DDBJ whole genome shotgun (WGS) entry which is preliminary data.</text>
</comment>
<evidence type="ECO:0008006" key="13">
    <source>
        <dbReference type="Google" id="ProtNLM"/>
    </source>
</evidence>
<evidence type="ECO:0000256" key="5">
    <source>
        <dbReference type="ARBA" id="ARBA00022692"/>
    </source>
</evidence>
<keyword evidence="6" id="KW-0653">Protein transport</keyword>
<accession>A0A0S8GHJ3</accession>
<evidence type="ECO:0000256" key="10">
    <source>
        <dbReference type="SAM" id="Phobius"/>
    </source>
</evidence>
<dbReference type="GO" id="GO:0005886">
    <property type="term" value="C:plasma membrane"/>
    <property type="evidence" value="ECO:0007669"/>
    <property type="project" value="UniProtKB-SubCell"/>
</dbReference>
<dbReference type="Proteomes" id="UP000051717">
    <property type="component" value="Unassembled WGS sequence"/>
</dbReference>
<evidence type="ECO:0000256" key="3">
    <source>
        <dbReference type="ARBA" id="ARBA00022448"/>
    </source>
</evidence>
<evidence type="ECO:0000256" key="6">
    <source>
        <dbReference type="ARBA" id="ARBA00022927"/>
    </source>
</evidence>
<reference evidence="11 12" key="1">
    <citation type="journal article" date="2015" name="Microbiome">
        <title>Genomic resolution of linkages in carbon, nitrogen, and sulfur cycling among widespread estuary sediment bacteria.</title>
        <authorList>
            <person name="Baker B.J."/>
            <person name="Lazar C.S."/>
            <person name="Teske A.P."/>
            <person name="Dick G.J."/>
        </authorList>
    </citation>
    <scope>NUCLEOTIDE SEQUENCE [LARGE SCALE GENOMIC DNA]</scope>
    <source>
        <strain evidence="11">SM23_40</strain>
    </source>
</reference>
<evidence type="ECO:0000313" key="11">
    <source>
        <dbReference type="EMBL" id="KPK71293.1"/>
    </source>
</evidence>
<keyword evidence="7 10" id="KW-1133">Transmembrane helix</keyword>
<keyword evidence="3" id="KW-0813">Transport</keyword>
<keyword evidence="9 10" id="KW-0472">Membrane</keyword>
<keyword evidence="5 10" id="KW-0812">Transmembrane</keyword>
<dbReference type="EMBL" id="LJUI01000005">
    <property type="protein sequence ID" value="KPK71293.1"/>
    <property type="molecule type" value="Genomic_DNA"/>
</dbReference>
<evidence type="ECO:0000256" key="4">
    <source>
        <dbReference type="ARBA" id="ARBA00022475"/>
    </source>
</evidence>
<keyword evidence="8" id="KW-0811">Translocation</keyword>